<accession>A0A919EBU2</accession>
<dbReference type="Proteomes" id="UP000638313">
    <property type="component" value="Unassembled WGS sequence"/>
</dbReference>
<reference evidence="1" key="2">
    <citation type="submission" date="2020-09" db="EMBL/GenBank/DDBJ databases">
        <authorList>
            <person name="Sun Q."/>
            <person name="Ohkuma M."/>
        </authorList>
    </citation>
    <scope>NUCLEOTIDE SEQUENCE</scope>
    <source>
        <strain evidence="1">JCM 4059</strain>
    </source>
</reference>
<dbReference type="EMBL" id="BNBD01000004">
    <property type="protein sequence ID" value="GHF44414.1"/>
    <property type="molecule type" value="Genomic_DNA"/>
</dbReference>
<comment type="caution">
    <text evidence="1">The sequence shown here is derived from an EMBL/GenBank/DDBJ whole genome shotgun (WGS) entry which is preliminary data.</text>
</comment>
<reference evidence="1" key="1">
    <citation type="journal article" date="2014" name="Int. J. Syst. Evol. Microbiol.">
        <title>Complete genome sequence of Corynebacterium casei LMG S-19264T (=DSM 44701T), isolated from a smear-ripened cheese.</title>
        <authorList>
            <consortium name="US DOE Joint Genome Institute (JGI-PGF)"/>
            <person name="Walter F."/>
            <person name="Albersmeier A."/>
            <person name="Kalinowski J."/>
            <person name="Ruckert C."/>
        </authorList>
    </citation>
    <scope>NUCLEOTIDE SEQUENCE</scope>
    <source>
        <strain evidence="1">JCM 4059</strain>
    </source>
</reference>
<evidence type="ECO:0000313" key="1">
    <source>
        <dbReference type="EMBL" id="GHF44414.1"/>
    </source>
</evidence>
<proteinExistence type="predicted"/>
<name>A0A919EBU2_9ACTN</name>
<keyword evidence="2" id="KW-1185">Reference proteome</keyword>
<dbReference type="RefSeq" id="WP_190129766.1">
    <property type="nucleotide sequence ID" value="NZ_BNBD01000004.1"/>
</dbReference>
<sequence>MLTRTLTPAPSSGPGPGLLFALSAWTWSGPGPDGQDIAHVLPAHPPGRTSHDTPAAIATAARLDTYLDAGRTADRLLFGLAHAS</sequence>
<dbReference type="AlphaFoldDB" id="A0A919EBU2"/>
<organism evidence="1 2">
    <name type="scientific">Streptomyces mashuensis</name>
    <dbReference type="NCBI Taxonomy" id="33904"/>
    <lineage>
        <taxon>Bacteria</taxon>
        <taxon>Bacillati</taxon>
        <taxon>Actinomycetota</taxon>
        <taxon>Actinomycetes</taxon>
        <taxon>Kitasatosporales</taxon>
        <taxon>Streptomycetaceae</taxon>
        <taxon>Streptomyces</taxon>
    </lineage>
</organism>
<protein>
    <submittedName>
        <fullName evidence="1">Uncharacterized protein</fullName>
    </submittedName>
</protein>
<evidence type="ECO:0000313" key="2">
    <source>
        <dbReference type="Proteomes" id="UP000638313"/>
    </source>
</evidence>
<gene>
    <name evidence="1" type="ORF">GCM10010218_27190</name>
</gene>